<evidence type="ECO:0000313" key="1">
    <source>
        <dbReference type="EMBL" id="MBD3665730.1"/>
    </source>
</evidence>
<dbReference type="AlphaFoldDB" id="A0A927D5T6"/>
<gene>
    <name evidence="1" type="ORF">H9Q16_17475</name>
</gene>
<accession>A0A927D5T6</accession>
<dbReference type="Proteomes" id="UP000635142">
    <property type="component" value="Unassembled WGS sequence"/>
</dbReference>
<dbReference type="EMBL" id="JACTAG010000002">
    <property type="protein sequence ID" value="MBD3665730.1"/>
    <property type="molecule type" value="Genomic_DNA"/>
</dbReference>
<dbReference type="RefSeq" id="WP_191076691.1">
    <property type="nucleotide sequence ID" value="NZ_JACTAG010000002.1"/>
</dbReference>
<organism evidence="1 2">
    <name type="scientific">Sulfitobacter aestuariivivens</name>
    <dbReference type="NCBI Taxonomy" id="2766981"/>
    <lineage>
        <taxon>Bacteria</taxon>
        <taxon>Pseudomonadati</taxon>
        <taxon>Pseudomonadota</taxon>
        <taxon>Alphaproteobacteria</taxon>
        <taxon>Rhodobacterales</taxon>
        <taxon>Roseobacteraceae</taxon>
        <taxon>Sulfitobacter</taxon>
    </lineage>
</organism>
<proteinExistence type="predicted"/>
<comment type="caution">
    <text evidence="1">The sequence shown here is derived from an EMBL/GenBank/DDBJ whole genome shotgun (WGS) entry which is preliminary data.</text>
</comment>
<keyword evidence="2" id="KW-1185">Reference proteome</keyword>
<name>A0A927D5T6_9RHOB</name>
<protein>
    <submittedName>
        <fullName evidence="1">Uncharacterized protein</fullName>
    </submittedName>
</protein>
<reference evidence="1" key="1">
    <citation type="submission" date="2020-08" db="EMBL/GenBank/DDBJ databases">
        <title>Sulfitobacter aestuariivivens sp. nov., isolated from a tidal flat.</title>
        <authorList>
            <person name="Park S."/>
            <person name="Yoon J.-H."/>
        </authorList>
    </citation>
    <scope>NUCLEOTIDE SEQUENCE</scope>
    <source>
        <strain evidence="1">TSTF-M16</strain>
    </source>
</reference>
<evidence type="ECO:0000313" key="2">
    <source>
        <dbReference type="Proteomes" id="UP000635142"/>
    </source>
</evidence>
<sequence length="95" mass="10395">MAKISSVVSMQPLPDLSTGRHKVVRLAAFGSYPKLTSKFIASTLLFAFSIPASAHAKLADVRCDDSARLTQTLTQVMGTERQGMRLRDPETMLEV</sequence>